<dbReference type="GO" id="GO:0046872">
    <property type="term" value="F:metal ion binding"/>
    <property type="evidence" value="ECO:0007669"/>
    <property type="project" value="UniProtKB-KW"/>
</dbReference>
<feature type="binding site" evidence="2">
    <location>
        <position position="110"/>
    </location>
    <ligand>
        <name>Zn(2+)</name>
        <dbReference type="ChEBI" id="CHEBI:29105"/>
        <label>1</label>
    </ligand>
</feature>
<dbReference type="PANTHER" id="PTHR45640">
    <property type="entry name" value="HEAT SHOCK PROTEIN HSP-12.2-RELATED"/>
    <property type="match status" value="1"/>
</dbReference>
<evidence type="ECO:0000256" key="3">
    <source>
        <dbReference type="PROSITE-ProRule" id="PRU00285"/>
    </source>
</evidence>
<keyword evidence="6" id="KW-1185">Reference proteome</keyword>
<keyword evidence="2" id="KW-0479">Metal-binding</keyword>
<feature type="binding site" evidence="2">
    <location>
        <position position="112"/>
    </location>
    <ligand>
        <name>Zn(2+)</name>
        <dbReference type="ChEBI" id="CHEBI:29105"/>
        <label>1</label>
    </ligand>
</feature>
<dbReference type="GO" id="GO:0051082">
    <property type="term" value="F:unfolded protein binding"/>
    <property type="evidence" value="ECO:0007669"/>
    <property type="project" value="TreeGrafter"/>
</dbReference>
<dbReference type="GO" id="GO:0005634">
    <property type="term" value="C:nucleus"/>
    <property type="evidence" value="ECO:0007669"/>
    <property type="project" value="TreeGrafter"/>
</dbReference>
<dbReference type="PIRSF" id="PIRSF036514">
    <property type="entry name" value="Sm_HSP_B1"/>
    <property type="match status" value="1"/>
</dbReference>
<keyword evidence="2" id="KW-0862">Zinc</keyword>
<accession>A0A8N1S8P5</accession>
<reference evidence="7" key="1">
    <citation type="submission" date="2025-08" db="UniProtKB">
        <authorList>
            <consortium name="RefSeq"/>
        </authorList>
    </citation>
    <scope>IDENTIFICATION</scope>
</reference>
<dbReference type="InterPro" id="IPR002068">
    <property type="entry name" value="A-crystallin/Hsp20_dom"/>
</dbReference>
<dbReference type="PRINTS" id="PR00299">
    <property type="entry name" value="ACRYSTALLIN"/>
</dbReference>
<dbReference type="PANTHER" id="PTHR45640:SF34">
    <property type="entry name" value="PROTEIN LETHAL(2)ESSENTIAL FOR LIFE"/>
    <property type="match status" value="1"/>
</dbReference>
<comment type="similarity">
    <text evidence="1 3 4">Belongs to the small heat shock protein (HSP20) family.</text>
</comment>
<evidence type="ECO:0000256" key="2">
    <source>
        <dbReference type="PIRSR" id="PIRSR036514-1"/>
    </source>
</evidence>
<name>A0A8N1S8P5_9HYME</name>
<dbReference type="GO" id="GO:0042026">
    <property type="term" value="P:protein refolding"/>
    <property type="evidence" value="ECO:0007669"/>
    <property type="project" value="TreeGrafter"/>
</dbReference>
<evidence type="ECO:0000313" key="7">
    <source>
        <dbReference type="RefSeq" id="XP_025075239.1"/>
    </source>
</evidence>
<dbReference type="PROSITE" id="PS01031">
    <property type="entry name" value="SHSP"/>
    <property type="match status" value="1"/>
</dbReference>
<dbReference type="GO" id="GO:0009408">
    <property type="term" value="P:response to heat"/>
    <property type="evidence" value="ECO:0007669"/>
    <property type="project" value="UniProtKB-ARBA"/>
</dbReference>
<dbReference type="CDD" id="cd06526">
    <property type="entry name" value="metazoan_ACD"/>
    <property type="match status" value="1"/>
</dbReference>
<dbReference type="SUPFAM" id="SSF49764">
    <property type="entry name" value="HSP20-like chaperones"/>
    <property type="match status" value="1"/>
</dbReference>
<dbReference type="InterPro" id="IPR008978">
    <property type="entry name" value="HSP20-like_chaperone"/>
</dbReference>
<proteinExistence type="inferred from homology"/>
<feature type="domain" description="SHSP" evidence="5">
    <location>
        <begin position="63"/>
        <end position="173"/>
    </location>
</feature>
<dbReference type="Proteomes" id="UP000504615">
    <property type="component" value="Unplaced"/>
</dbReference>
<protein>
    <submittedName>
        <fullName evidence="7">Protein lethal(2)essential for life</fullName>
    </submittedName>
</protein>
<gene>
    <name evidence="7" type="primary">LOC105432225</name>
</gene>
<sequence length="197" mass="21947">MSIVPLVFRNWWDDFDRPVSRLLDQHFGTGLHRDDLISSLSGFGIDRPRSIFGNTYYRPWGNVTRQSSSGSSTIQLAKDNFQVILDVQQFSPDEITVKTVDNHVIVEAKHEEKQDEHGYISRHFVRRYVLPPSHDLANVTSTLSSDGVLTITAPKKNVTPAGTERVINVIQTGVPAAKPVPVETTVTTTTTTDTTTN</sequence>
<evidence type="ECO:0000259" key="5">
    <source>
        <dbReference type="PROSITE" id="PS01031"/>
    </source>
</evidence>
<dbReference type="RefSeq" id="XP_025075239.1">
    <property type="nucleotide sequence ID" value="XM_025219454.1"/>
</dbReference>
<dbReference type="GO" id="GO:0005737">
    <property type="term" value="C:cytoplasm"/>
    <property type="evidence" value="ECO:0007669"/>
    <property type="project" value="TreeGrafter"/>
</dbReference>
<feature type="binding site" evidence="2">
    <location>
        <position position="117"/>
    </location>
    <ligand>
        <name>Zn(2+)</name>
        <dbReference type="ChEBI" id="CHEBI:29105"/>
        <label>1</label>
    </ligand>
</feature>
<dbReference type="GeneID" id="105432225"/>
<evidence type="ECO:0000256" key="4">
    <source>
        <dbReference type="RuleBase" id="RU003616"/>
    </source>
</evidence>
<dbReference type="Gene3D" id="2.60.40.790">
    <property type="match status" value="1"/>
</dbReference>
<dbReference type="Pfam" id="PF00011">
    <property type="entry name" value="HSP20"/>
    <property type="match status" value="1"/>
</dbReference>
<dbReference type="OrthoDB" id="1431247at2759"/>
<dbReference type="AlphaFoldDB" id="A0A8N1S8P5"/>
<dbReference type="InterPro" id="IPR055269">
    <property type="entry name" value="Alpha-crystallin/HSP_16"/>
</dbReference>
<organism evidence="6 7">
    <name type="scientific">Pogonomyrmex barbatus</name>
    <name type="common">red harvester ant</name>
    <dbReference type="NCBI Taxonomy" id="144034"/>
    <lineage>
        <taxon>Eukaryota</taxon>
        <taxon>Metazoa</taxon>
        <taxon>Ecdysozoa</taxon>
        <taxon>Arthropoda</taxon>
        <taxon>Hexapoda</taxon>
        <taxon>Insecta</taxon>
        <taxon>Pterygota</taxon>
        <taxon>Neoptera</taxon>
        <taxon>Endopterygota</taxon>
        <taxon>Hymenoptera</taxon>
        <taxon>Apocrita</taxon>
        <taxon>Aculeata</taxon>
        <taxon>Formicoidea</taxon>
        <taxon>Formicidae</taxon>
        <taxon>Myrmicinae</taxon>
        <taxon>Pogonomyrmex</taxon>
    </lineage>
</organism>
<evidence type="ECO:0000313" key="6">
    <source>
        <dbReference type="Proteomes" id="UP000504615"/>
    </source>
</evidence>
<dbReference type="InterPro" id="IPR001436">
    <property type="entry name" value="Alpha-crystallin/sHSP_animal"/>
</dbReference>
<evidence type="ECO:0000256" key="1">
    <source>
        <dbReference type="PIRNR" id="PIRNR036514"/>
    </source>
</evidence>